<organism evidence="1 2">
    <name type="scientific">Candidatus Dojkabacteria bacterium</name>
    <dbReference type="NCBI Taxonomy" id="2099670"/>
    <lineage>
        <taxon>Bacteria</taxon>
        <taxon>Candidatus Dojkabacteria</taxon>
    </lineage>
</organism>
<reference evidence="1" key="2">
    <citation type="journal article" date="2021" name="Microbiome">
        <title>Successional dynamics and alternative stable states in a saline activated sludge microbial community over 9 years.</title>
        <authorList>
            <person name="Wang Y."/>
            <person name="Ye J."/>
            <person name="Ju F."/>
            <person name="Liu L."/>
            <person name="Boyd J.A."/>
            <person name="Deng Y."/>
            <person name="Parks D.H."/>
            <person name="Jiang X."/>
            <person name="Yin X."/>
            <person name="Woodcroft B.J."/>
            <person name="Tyson G.W."/>
            <person name="Hugenholtz P."/>
            <person name="Polz M.F."/>
            <person name="Zhang T."/>
        </authorList>
    </citation>
    <scope>NUCLEOTIDE SEQUENCE</scope>
    <source>
        <strain evidence="1">HKST-UBA17</strain>
    </source>
</reference>
<dbReference type="Proteomes" id="UP000741282">
    <property type="component" value="Unassembled WGS sequence"/>
</dbReference>
<proteinExistence type="predicted"/>
<evidence type="ECO:0000313" key="1">
    <source>
        <dbReference type="EMBL" id="MCA9376553.1"/>
    </source>
</evidence>
<dbReference type="AlphaFoldDB" id="A0A955I4N2"/>
<sequence>MDEYQRYHVKGVKDPKEADYLIKLLEEAGYYQCEFEMSSSELYIPIAFADMIDDIEELMLDNGIELLED</sequence>
<dbReference type="EMBL" id="JAGQLN010000004">
    <property type="protein sequence ID" value="MCA9376553.1"/>
    <property type="molecule type" value="Genomic_DNA"/>
</dbReference>
<name>A0A955I4N2_9BACT</name>
<reference evidence="1" key="1">
    <citation type="submission" date="2020-04" db="EMBL/GenBank/DDBJ databases">
        <authorList>
            <person name="Zhang T."/>
        </authorList>
    </citation>
    <scope>NUCLEOTIDE SEQUENCE</scope>
    <source>
        <strain evidence="1">HKST-UBA17</strain>
    </source>
</reference>
<comment type="caution">
    <text evidence="1">The sequence shown here is derived from an EMBL/GenBank/DDBJ whole genome shotgun (WGS) entry which is preliminary data.</text>
</comment>
<accession>A0A955I4N2</accession>
<gene>
    <name evidence="1" type="ORF">KC685_01365</name>
</gene>
<protein>
    <submittedName>
        <fullName evidence="1">Uncharacterized protein</fullName>
    </submittedName>
</protein>
<evidence type="ECO:0000313" key="2">
    <source>
        <dbReference type="Proteomes" id="UP000741282"/>
    </source>
</evidence>